<protein>
    <submittedName>
        <fullName evidence="1">Uncharacterized protein</fullName>
    </submittedName>
</protein>
<gene>
    <name evidence="1" type="ORF">BO97DRAFT_213285</name>
</gene>
<dbReference type="Proteomes" id="UP000248961">
    <property type="component" value="Unassembled WGS sequence"/>
</dbReference>
<dbReference type="RefSeq" id="XP_025554637.1">
    <property type="nucleotide sequence ID" value="XM_025690593.1"/>
</dbReference>
<dbReference type="EMBL" id="KZ824271">
    <property type="protein sequence ID" value="RAL15483.1"/>
    <property type="molecule type" value="Genomic_DNA"/>
</dbReference>
<dbReference type="GeneID" id="37194882"/>
<sequence length="152" mass="17648">MCVPHLRRTTVSVLFDRLYVASFRHTTTLLTIAQRILFSSIDGWFCFPLIPPLSKHLILSRETLDSGILPSHYLCSLDCRFFDLGLEKAFDSTLKARTMQYRCFGAASEPIDRLHKLQPSPCRYSLRVTPYVPVRQGVVILLRYGHDLPYWW</sequence>
<reference evidence="1 2" key="1">
    <citation type="submission" date="2018-02" db="EMBL/GenBank/DDBJ databases">
        <title>The genomes of Aspergillus section Nigri reveals drivers in fungal speciation.</title>
        <authorList>
            <consortium name="DOE Joint Genome Institute"/>
            <person name="Vesth T.C."/>
            <person name="Nybo J."/>
            <person name="Theobald S."/>
            <person name="Brandl J."/>
            <person name="Frisvad J.C."/>
            <person name="Nielsen K.F."/>
            <person name="Lyhne E.K."/>
            <person name="Kogle M.E."/>
            <person name="Kuo A."/>
            <person name="Riley R."/>
            <person name="Clum A."/>
            <person name="Nolan M."/>
            <person name="Lipzen A."/>
            <person name="Salamov A."/>
            <person name="Henrissat B."/>
            <person name="Wiebenga A."/>
            <person name="De vries R.P."/>
            <person name="Grigoriev I.V."/>
            <person name="Mortensen U.H."/>
            <person name="Andersen M.R."/>
            <person name="Baker S.E."/>
        </authorList>
    </citation>
    <scope>NUCLEOTIDE SEQUENCE [LARGE SCALE GENOMIC DNA]</scope>
    <source>
        <strain evidence="1 2">CBS 101889</strain>
    </source>
</reference>
<evidence type="ECO:0000313" key="2">
    <source>
        <dbReference type="Proteomes" id="UP000248961"/>
    </source>
</evidence>
<dbReference type="AlphaFoldDB" id="A0A395I8A6"/>
<accession>A0A395I8A6</accession>
<evidence type="ECO:0000313" key="1">
    <source>
        <dbReference type="EMBL" id="RAL15483.1"/>
    </source>
</evidence>
<dbReference type="VEuPathDB" id="FungiDB:BO97DRAFT_213285"/>
<keyword evidence="2" id="KW-1185">Reference proteome</keyword>
<organism evidence="1 2">
    <name type="scientific">Aspergillus homomorphus (strain CBS 101889)</name>
    <dbReference type="NCBI Taxonomy" id="1450537"/>
    <lineage>
        <taxon>Eukaryota</taxon>
        <taxon>Fungi</taxon>
        <taxon>Dikarya</taxon>
        <taxon>Ascomycota</taxon>
        <taxon>Pezizomycotina</taxon>
        <taxon>Eurotiomycetes</taxon>
        <taxon>Eurotiomycetidae</taxon>
        <taxon>Eurotiales</taxon>
        <taxon>Aspergillaceae</taxon>
        <taxon>Aspergillus</taxon>
        <taxon>Aspergillus subgen. Circumdati</taxon>
    </lineage>
</organism>
<name>A0A395I8A6_ASPHC</name>
<proteinExistence type="predicted"/>